<dbReference type="GeneID" id="107111020"/>
<dbReference type="PANTHER" id="PTHR21501:SF5">
    <property type="entry name" value="TESTIS-SPECIFIC PROTEIN 10-INTERACTING PROTEIN"/>
    <property type="match status" value="1"/>
</dbReference>
<dbReference type="Pfam" id="PF10595">
    <property type="entry name" value="FAM161A_B"/>
    <property type="match status" value="1"/>
</dbReference>
<feature type="region of interest" description="Disordered" evidence="3">
    <location>
        <begin position="118"/>
        <end position="170"/>
    </location>
</feature>
<feature type="region of interest" description="Disordered" evidence="3">
    <location>
        <begin position="190"/>
        <end position="247"/>
    </location>
</feature>
<dbReference type="InterPro" id="IPR051655">
    <property type="entry name" value="FAM161"/>
</dbReference>
<protein>
    <submittedName>
        <fullName evidence="5">Testis-specific protein 10-interacting protein</fullName>
    </submittedName>
</protein>
<dbReference type="PANTHER" id="PTHR21501">
    <property type="entry name" value="PROTEIN FAM-161"/>
    <property type="match status" value="1"/>
</dbReference>
<gene>
    <name evidence="5" type="primary">TSGA10IP</name>
</gene>
<evidence type="ECO:0000256" key="2">
    <source>
        <dbReference type="ARBA" id="ARBA00023054"/>
    </source>
</evidence>
<comment type="similarity">
    <text evidence="1">Belongs to the FAM161 family.</text>
</comment>
<dbReference type="Proteomes" id="UP000694871">
    <property type="component" value="Unplaced"/>
</dbReference>
<evidence type="ECO:0000313" key="5">
    <source>
        <dbReference type="RefSeq" id="XP_015267396.1"/>
    </source>
</evidence>
<feature type="compositionally biased region" description="Polar residues" evidence="3">
    <location>
        <begin position="210"/>
        <end position="228"/>
    </location>
</feature>
<sequence length="601" mass="68478">MFYSQKPLLPNKACSGSGPVTVVTRKQLGQFHVVGAMLNPHRQSVLTNTCIKPSGDPLNRTPGTIYEPKGQVRLLGLLSESSTSPQEDYLDAGDGMLICMKRPNKKSVTSIGKGCLEPEKLGANATDTLDPESDSKPSRQPTPPTPDPKASSPSPSTALEPSGQPRSGSFPFQWMWERFSIKGQATYQHQSLEKAKKKNSSKVSKSSASEPLSTSEPGSGSTSRQGSSDVKDNFCLGECGTSEGPKELRYKHQKRRQLMGPSPGSSLLPLYWKMEARSEVRKRQLRQERRHWLQLAQQLLSLEERSPWSEKRLSAKQLEEKLKAELLCLATEPVEPSPQKEKTKGKTAKEEPTFKPTINRKIPDFKNLQKRFQDQLEHKKDQAKVTICKPFHLTSVGSSQTFSGDEEKQDQEDPFYEVGNIWRDHWRAQSCPDFGPPSVHPVMHTKASDKRQEANRLLLLEWERREQQEKWRAELRRIKEQQVQREVAKCLAAYRSPGHSAMSVQKRREELRRQEKRRMEQYFLQLQEMQGRVESRPYLFERVMQANARQAVERRFSQVLTALGVDEETLWKHAVRQAARKCSAKARSKRTESTDDFSEQI</sequence>
<keyword evidence="4" id="KW-1185">Reference proteome</keyword>
<evidence type="ECO:0000256" key="1">
    <source>
        <dbReference type="ARBA" id="ARBA00006663"/>
    </source>
</evidence>
<proteinExistence type="inferred from homology"/>
<reference evidence="5" key="1">
    <citation type="submission" date="2025-08" db="UniProtKB">
        <authorList>
            <consortium name="RefSeq"/>
        </authorList>
    </citation>
    <scope>IDENTIFICATION</scope>
</reference>
<evidence type="ECO:0000256" key="3">
    <source>
        <dbReference type="SAM" id="MobiDB-lite"/>
    </source>
</evidence>
<dbReference type="RefSeq" id="XP_015267396.1">
    <property type="nucleotide sequence ID" value="XM_015411910.1"/>
</dbReference>
<evidence type="ECO:0000313" key="4">
    <source>
        <dbReference type="Proteomes" id="UP000694871"/>
    </source>
</evidence>
<organism evidence="4 5">
    <name type="scientific">Gekko japonicus</name>
    <name type="common">Schlegel's Japanese gecko</name>
    <dbReference type="NCBI Taxonomy" id="146911"/>
    <lineage>
        <taxon>Eukaryota</taxon>
        <taxon>Metazoa</taxon>
        <taxon>Chordata</taxon>
        <taxon>Craniata</taxon>
        <taxon>Vertebrata</taxon>
        <taxon>Euteleostomi</taxon>
        <taxon>Lepidosauria</taxon>
        <taxon>Squamata</taxon>
        <taxon>Bifurcata</taxon>
        <taxon>Gekkota</taxon>
        <taxon>Gekkonidae</taxon>
        <taxon>Gekkoninae</taxon>
        <taxon>Gekko</taxon>
    </lineage>
</organism>
<feature type="region of interest" description="Disordered" evidence="3">
    <location>
        <begin position="582"/>
        <end position="601"/>
    </location>
</feature>
<accession>A0ABM1K109</accession>
<feature type="compositionally biased region" description="Low complexity" evidence="3">
    <location>
        <begin position="148"/>
        <end position="157"/>
    </location>
</feature>
<dbReference type="InterPro" id="IPR019579">
    <property type="entry name" value="FAM161A/B"/>
</dbReference>
<name>A0ABM1K109_GEKJA</name>
<keyword evidence="2" id="KW-0175">Coiled coil</keyword>